<feature type="domain" description="P-type ATPase A" evidence="12">
    <location>
        <begin position="123"/>
        <end position="238"/>
    </location>
</feature>
<keyword evidence="3 11" id="KW-0812">Transmembrane</keyword>
<feature type="transmembrane region" description="Helical" evidence="11">
    <location>
        <begin position="258"/>
        <end position="277"/>
    </location>
</feature>
<evidence type="ECO:0000259" key="12">
    <source>
        <dbReference type="Pfam" id="PF00122"/>
    </source>
</evidence>
<feature type="transmembrane region" description="Helical" evidence="11">
    <location>
        <begin position="602"/>
        <end position="620"/>
    </location>
</feature>
<organism evidence="13 14">
    <name type="scientific">Crossiella cryophila</name>
    <dbReference type="NCBI Taxonomy" id="43355"/>
    <lineage>
        <taxon>Bacteria</taxon>
        <taxon>Bacillati</taxon>
        <taxon>Actinomycetota</taxon>
        <taxon>Actinomycetes</taxon>
        <taxon>Pseudonocardiales</taxon>
        <taxon>Pseudonocardiaceae</taxon>
        <taxon>Crossiella</taxon>
    </lineage>
</organism>
<evidence type="ECO:0000256" key="1">
    <source>
        <dbReference type="ARBA" id="ARBA00004651"/>
    </source>
</evidence>
<dbReference type="Gene3D" id="3.40.1110.10">
    <property type="entry name" value="Calcium-transporting ATPase, cytoplasmic domain N"/>
    <property type="match status" value="1"/>
</dbReference>
<dbReference type="NCBIfam" id="TIGR01494">
    <property type="entry name" value="ATPase_P-type"/>
    <property type="match status" value="1"/>
</dbReference>
<dbReference type="GO" id="GO:0046872">
    <property type="term" value="F:metal ion binding"/>
    <property type="evidence" value="ECO:0007669"/>
    <property type="project" value="UniProtKB-KW"/>
</dbReference>
<keyword evidence="14" id="KW-1185">Reference proteome</keyword>
<keyword evidence="8" id="KW-1278">Translocase</keyword>
<dbReference type="InterPro" id="IPR036412">
    <property type="entry name" value="HAD-like_sf"/>
</dbReference>
<evidence type="ECO:0000256" key="11">
    <source>
        <dbReference type="RuleBase" id="RU362081"/>
    </source>
</evidence>
<dbReference type="InterPro" id="IPR018303">
    <property type="entry name" value="ATPase_P-typ_P_site"/>
</dbReference>
<protein>
    <submittedName>
        <fullName evidence="13">Cd2+/Zn2+-exporting ATPase</fullName>
    </submittedName>
</protein>
<evidence type="ECO:0000256" key="9">
    <source>
        <dbReference type="ARBA" id="ARBA00022989"/>
    </source>
</evidence>
<evidence type="ECO:0000256" key="3">
    <source>
        <dbReference type="ARBA" id="ARBA00022692"/>
    </source>
</evidence>
<dbReference type="GO" id="GO:0019829">
    <property type="term" value="F:ATPase-coupled monoatomic cation transmembrane transporter activity"/>
    <property type="evidence" value="ECO:0007669"/>
    <property type="project" value="InterPro"/>
</dbReference>
<feature type="transmembrane region" description="Helical" evidence="11">
    <location>
        <begin position="41"/>
        <end position="58"/>
    </location>
</feature>
<evidence type="ECO:0000256" key="6">
    <source>
        <dbReference type="ARBA" id="ARBA00022840"/>
    </source>
</evidence>
<evidence type="ECO:0000313" key="14">
    <source>
        <dbReference type="Proteomes" id="UP000533598"/>
    </source>
</evidence>
<keyword evidence="5 11" id="KW-0547">Nucleotide-binding</keyword>
<keyword evidence="4 11" id="KW-0479">Metal-binding</keyword>
<dbReference type="InterPro" id="IPR044492">
    <property type="entry name" value="P_typ_ATPase_HD_dom"/>
</dbReference>
<keyword evidence="6 11" id="KW-0067">ATP-binding</keyword>
<evidence type="ECO:0000256" key="4">
    <source>
        <dbReference type="ARBA" id="ARBA00022723"/>
    </source>
</evidence>
<comment type="similarity">
    <text evidence="2 11">Belongs to the cation transport ATPase (P-type) (TC 3.A.3) family. Type IB subfamily.</text>
</comment>
<dbReference type="Gene3D" id="3.40.50.1000">
    <property type="entry name" value="HAD superfamily/HAD-like"/>
    <property type="match status" value="1"/>
</dbReference>
<dbReference type="Pfam" id="PF00702">
    <property type="entry name" value="Hydrolase"/>
    <property type="match status" value="1"/>
</dbReference>
<evidence type="ECO:0000256" key="2">
    <source>
        <dbReference type="ARBA" id="ARBA00006024"/>
    </source>
</evidence>
<dbReference type="InterPro" id="IPR059000">
    <property type="entry name" value="ATPase_P-type_domA"/>
</dbReference>
<feature type="transmembrane region" description="Helical" evidence="11">
    <location>
        <begin position="289"/>
        <end position="313"/>
    </location>
</feature>
<name>A0A7W7CAK1_9PSEU</name>
<dbReference type="NCBIfam" id="TIGR01525">
    <property type="entry name" value="ATPase-IB_hvy"/>
    <property type="match status" value="1"/>
</dbReference>
<keyword evidence="11" id="KW-1003">Cell membrane</keyword>
<feature type="transmembrane region" description="Helical" evidence="11">
    <location>
        <begin position="70"/>
        <end position="87"/>
    </location>
</feature>
<dbReference type="InterPro" id="IPR008250">
    <property type="entry name" value="ATPase_P-typ_transduc_dom_A_sf"/>
</dbReference>
<dbReference type="SFLD" id="SFLDS00003">
    <property type="entry name" value="Haloacid_Dehalogenase"/>
    <property type="match status" value="1"/>
</dbReference>
<dbReference type="InterPro" id="IPR023298">
    <property type="entry name" value="ATPase_P-typ_TM_dom_sf"/>
</dbReference>
<dbReference type="SFLD" id="SFLDG00002">
    <property type="entry name" value="C1.7:_P-type_atpase_like"/>
    <property type="match status" value="1"/>
</dbReference>
<gene>
    <name evidence="13" type="ORF">HNR67_003723</name>
</gene>
<evidence type="ECO:0000256" key="8">
    <source>
        <dbReference type="ARBA" id="ARBA00022967"/>
    </source>
</evidence>
<dbReference type="InterPro" id="IPR051949">
    <property type="entry name" value="Cation_Transport_ATPase"/>
</dbReference>
<dbReference type="PRINTS" id="PR00119">
    <property type="entry name" value="CATATPASE"/>
</dbReference>
<comment type="caution">
    <text evidence="13">The sequence shown here is derived from an EMBL/GenBank/DDBJ whole genome shotgun (WGS) entry which is preliminary data.</text>
</comment>
<dbReference type="GO" id="GO:0005524">
    <property type="term" value="F:ATP binding"/>
    <property type="evidence" value="ECO:0007669"/>
    <property type="project" value="UniProtKB-UniRule"/>
</dbReference>
<dbReference type="GO" id="GO:0016887">
    <property type="term" value="F:ATP hydrolysis activity"/>
    <property type="evidence" value="ECO:0007669"/>
    <property type="project" value="InterPro"/>
</dbReference>
<dbReference type="PANTHER" id="PTHR43079">
    <property type="entry name" value="PROBABLE CADMIUM/ZINC-TRANSPORTING ATPASE HMA1"/>
    <property type="match status" value="1"/>
</dbReference>
<evidence type="ECO:0000256" key="10">
    <source>
        <dbReference type="ARBA" id="ARBA00023136"/>
    </source>
</evidence>
<dbReference type="InterPro" id="IPR001757">
    <property type="entry name" value="P_typ_ATPase"/>
</dbReference>
<dbReference type="SUPFAM" id="SSF56784">
    <property type="entry name" value="HAD-like"/>
    <property type="match status" value="1"/>
</dbReference>
<dbReference type="AlphaFoldDB" id="A0A7W7CAK1"/>
<dbReference type="Gene3D" id="2.70.150.10">
    <property type="entry name" value="Calcium-transporting ATPase, cytoplasmic transduction domain A"/>
    <property type="match status" value="1"/>
</dbReference>
<reference evidence="13 14" key="1">
    <citation type="submission" date="2020-08" db="EMBL/GenBank/DDBJ databases">
        <title>Sequencing the genomes of 1000 actinobacteria strains.</title>
        <authorList>
            <person name="Klenk H.-P."/>
        </authorList>
    </citation>
    <scope>NUCLEOTIDE SEQUENCE [LARGE SCALE GENOMIC DNA]</scope>
    <source>
        <strain evidence="13 14">DSM 44230</strain>
    </source>
</reference>
<evidence type="ECO:0000256" key="7">
    <source>
        <dbReference type="ARBA" id="ARBA00022842"/>
    </source>
</evidence>
<dbReference type="SUPFAM" id="SSF81665">
    <property type="entry name" value="Calcium ATPase, transmembrane domain M"/>
    <property type="match status" value="1"/>
</dbReference>
<sequence length="653" mass="67512">MASTEDGGLFGGRGELVFALLAGALLGAGAALDALGAAPEVFLGVNVLAFAFGAFHTVPEAYQKIRARRFEIDFLMLVAAAGAAALGSVAEGALLLFLFGLGHALEGYALTRARRSIEALADLAPKTALVRRGGDLTEVAIDELRIGEVVLVRPNLRLPADGFVLAGLSSVDQAPVTGESVPADKSPVPDAEAAAADPDLVPARSRVFAGTINGAGALEVRVTRLAADSTLARVVRLVTEAQDKTSPTQRFTDRFQRIFVPVVLAGVVLLLFAGLVIDEPFGATLYRALAVLVAASPCALAIATPSAVLSALARAARTGVLVKGGAPLEELGRLRAIAFDKTGTLTQGSPRLADVVTAAGVSAEELLAVAVAVESQSEHPLARAVVRDGRARLGDLATPTATGVRSVTGRGVLATVAGTEVWLGKRELFTELDLTPPRELDDALTRLEAEGRTTMLLRAGGRWLGVLGLMDLPRPRAAAVISRLHRLGIRRTIMLSGDNQRVATAVAAEVGVTEAHGDLLPEHKVAQVTRLRGREGRVAMVGDGVNDAPAMATATVGIAMGAAGSDVALETADVALMADDLDTLPFAVGLSRRAGRIIRQNLFASLGVVAVLIPATVLGLGIGVAVAVHEGSTLIVVANALRLLAYRDRSART</sequence>
<dbReference type="RefSeq" id="WP_221489958.1">
    <property type="nucleotide sequence ID" value="NZ_BAAAUI010000023.1"/>
</dbReference>
<dbReference type="SFLD" id="SFLDF00027">
    <property type="entry name" value="p-type_atpase"/>
    <property type="match status" value="1"/>
</dbReference>
<dbReference type="PRINTS" id="PR00120">
    <property type="entry name" value="HATPASE"/>
</dbReference>
<dbReference type="GO" id="GO:0005886">
    <property type="term" value="C:plasma membrane"/>
    <property type="evidence" value="ECO:0007669"/>
    <property type="project" value="UniProtKB-SubCell"/>
</dbReference>
<evidence type="ECO:0000313" key="13">
    <source>
        <dbReference type="EMBL" id="MBB4677605.1"/>
    </source>
</evidence>
<comment type="subcellular location">
    <subcellularLocation>
        <location evidence="1">Cell membrane</location>
        <topology evidence="1">Multi-pass membrane protein</topology>
    </subcellularLocation>
</comment>
<dbReference type="PROSITE" id="PS01229">
    <property type="entry name" value="COF_2"/>
    <property type="match status" value="1"/>
</dbReference>
<keyword evidence="9 11" id="KW-1133">Transmembrane helix</keyword>
<dbReference type="Pfam" id="PF00122">
    <property type="entry name" value="E1-E2_ATPase"/>
    <property type="match status" value="1"/>
</dbReference>
<evidence type="ECO:0000256" key="5">
    <source>
        <dbReference type="ARBA" id="ARBA00022741"/>
    </source>
</evidence>
<dbReference type="InterPro" id="IPR023299">
    <property type="entry name" value="ATPase_P-typ_cyto_dom_N"/>
</dbReference>
<dbReference type="Proteomes" id="UP000533598">
    <property type="component" value="Unassembled WGS sequence"/>
</dbReference>
<dbReference type="InterPro" id="IPR027256">
    <property type="entry name" value="P-typ_ATPase_IB"/>
</dbReference>
<dbReference type="EMBL" id="JACHMH010000001">
    <property type="protein sequence ID" value="MBB4677605.1"/>
    <property type="molecule type" value="Genomic_DNA"/>
</dbReference>
<dbReference type="InterPro" id="IPR023214">
    <property type="entry name" value="HAD_sf"/>
</dbReference>
<dbReference type="SUPFAM" id="SSF81653">
    <property type="entry name" value="Calcium ATPase, transduction domain A"/>
    <property type="match status" value="1"/>
</dbReference>
<keyword evidence="7" id="KW-0460">Magnesium</keyword>
<dbReference type="PANTHER" id="PTHR43079:SF1">
    <property type="entry name" value="CADMIUM_ZINC-TRANSPORTING ATPASE HMA1, CHLOROPLASTIC-RELATED"/>
    <property type="match status" value="1"/>
</dbReference>
<accession>A0A7W7CAK1</accession>
<keyword evidence="10 11" id="KW-0472">Membrane</keyword>
<dbReference type="PROSITE" id="PS00154">
    <property type="entry name" value="ATPASE_E1_E2"/>
    <property type="match status" value="1"/>
</dbReference>
<proteinExistence type="inferred from homology"/>